<keyword evidence="3" id="KW-1185">Reference proteome</keyword>
<keyword evidence="1" id="KW-0732">Signal</keyword>
<dbReference type="RefSeq" id="WP_345442039.1">
    <property type="nucleotide sequence ID" value="NZ_BAABHK010000023.1"/>
</dbReference>
<comment type="caution">
    <text evidence="2">The sequence shown here is derived from an EMBL/GenBank/DDBJ whole genome shotgun (WGS) entry which is preliminary data.</text>
</comment>
<sequence>MTASRTLRVGIGAAALGAVALGTAAALGLSAGATPAPAAPAALHAAARPAAQDVSAAAAPISRRTVILRAGTWHPGKKNRVPYSQKKYHGGYRTDCSGYASMALGLSKPGPNTVALATKTYSTPIRMSALLRGDLVIDASGNNRTRHVVIFYKWVRDKKHHNKIIGYMAFDQHGGYGTDYHKVTYGLSKGSQYHAYRPKNIR</sequence>
<dbReference type="EMBL" id="BAABHK010000023">
    <property type="protein sequence ID" value="GAA4638559.1"/>
    <property type="molecule type" value="Genomic_DNA"/>
</dbReference>
<feature type="signal peptide" evidence="1">
    <location>
        <begin position="1"/>
        <end position="38"/>
    </location>
</feature>
<organism evidence="2 3">
    <name type="scientific">Actinoallomurus vinaceus</name>
    <dbReference type="NCBI Taxonomy" id="1080074"/>
    <lineage>
        <taxon>Bacteria</taxon>
        <taxon>Bacillati</taxon>
        <taxon>Actinomycetota</taxon>
        <taxon>Actinomycetes</taxon>
        <taxon>Streptosporangiales</taxon>
        <taxon>Thermomonosporaceae</taxon>
        <taxon>Actinoallomurus</taxon>
    </lineage>
</organism>
<gene>
    <name evidence="2" type="ORF">GCM10023196_096790</name>
</gene>
<dbReference type="SUPFAM" id="SSF54001">
    <property type="entry name" value="Cysteine proteinases"/>
    <property type="match status" value="1"/>
</dbReference>
<evidence type="ECO:0000313" key="2">
    <source>
        <dbReference type="EMBL" id="GAA4638559.1"/>
    </source>
</evidence>
<evidence type="ECO:0008006" key="4">
    <source>
        <dbReference type="Google" id="ProtNLM"/>
    </source>
</evidence>
<dbReference type="InterPro" id="IPR038765">
    <property type="entry name" value="Papain-like_cys_pep_sf"/>
</dbReference>
<accession>A0ABP8UUN5</accession>
<name>A0ABP8UUN5_9ACTN</name>
<evidence type="ECO:0000313" key="3">
    <source>
        <dbReference type="Proteomes" id="UP001501442"/>
    </source>
</evidence>
<feature type="chain" id="PRO_5047006694" description="NlpC/P60 domain-containing protein" evidence="1">
    <location>
        <begin position="39"/>
        <end position="202"/>
    </location>
</feature>
<protein>
    <recommendedName>
        <fullName evidence="4">NlpC/P60 domain-containing protein</fullName>
    </recommendedName>
</protein>
<dbReference type="Gene3D" id="3.90.1720.10">
    <property type="entry name" value="endopeptidase domain like (from Nostoc punctiforme)"/>
    <property type="match status" value="1"/>
</dbReference>
<evidence type="ECO:0000256" key="1">
    <source>
        <dbReference type="SAM" id="SignalP"/>
    </source>
</evidence>
<dbReference type="Proteomes" id="UP001501442">
    <property type="component" value="Unassembled WGS sequence"/>
</dbReference>
<reference evidence="3" key="1">
    <citation type="journal article" date="2019" name="Int. J. Syst. Evol. Microbiol.">
        <title>The Global Catalogue of Microorganisms (GCM) 10K type strain sequencing project: providing services to taxonomists for standard genome sequencing and annotation.</title>
        <authorList>
            <consortium name="The Broad Institute Genomics Platform"/>
            <consortium name="The Broad Institute Genome Sequencing Center for Infectious Disease"/>
            <person name="Wu L."/>
            <person name="Ma J."/>
        </authorList>
    </citation>
    <scope>NUCLEOTIDE SEQUENCE [LARGE SCALE GENOMIC DNA]</scope>
    <source>
        <strain evidence="3">JCM 17939</strain>
    </source>
</reference>
<proteinExistence type="predicted"/>